<feature type="domain" description="SH3" evidence="5">
    <location>
        <begin position="622"/>
        <end position="684"/>
    </location>
</feature>
<feature type="compositionally biased region" description="Polar residues" evidence="4">
    <location>
        <begin position="226"/>
        <end position="237"/>
    </location>
</feature>
<dbReference type="PROSITE" id="PS50002">
    <property type="entry name" value="SH3"/>
    <property type="match status" value="2"/>
</dbReference>
<dbReference type="Pfam" id="PF00018">
    <property type="entry name" value="SH3_1"/>
    <property type="match status" value="2"/>
</dbReference>
<dbReference type="PROSITE" id="PS50250">
    <property type="entry name" value="PCI"/>
    <property type="match status" value="1"/>
</dbReference>
<evidence type="ECO:0000256" key="2">
    <source>
        <dbReference type="ARBA" id="ARBA00022737"/>
    </source>
</evidence>
<dbReference type="InterPro" id="IPR035550">
    <property type="entry name" value="Bem1/Scd2_PX"/>
</dbReference>
<keyword evidence="10" id="KW-1185">Reference proteome</keyword>
<dbReference type="Pfam" id="PF00564">
    <property type="entry name" value="PB1"/>
    <property type="match status" value="1"/>
</dbReference>
<dbReference type="EMBL" id="DF933814">
    <property type="protein sequence ID" value="GAM35925.1"/>
    <property type="molecule type" value="Genomic_DNA"/>
</dbReference>
<dbReference type="InterPro" id="IPR005062">
    <property type="entry name" value="SAC3/GANP/THP3_conserved"/>
</dbReference>
<dbReference type="Pfam" id="PF00787">
    <property type="entry name" value="PX"/>
    <property type="match status" value="1"/>
</dbReference>
<dbReference type="PANTHER" id="PTHR12436:SF4">
    <property type="entry name" value="LEUKOCYTE RECEPTOR CLUSTER MEMBER 8"/>
    <property type="match status" value="1"/>
</dbReference>
<evidence type="ECO:0000313" key="9">
    <source>
        <dbReference type="EMBL" id="GAM35925.1"/>
    </source>
</evidence>
<feature type="compositionally biased region" description="Low complexity" evidence="4">
    <location>
        <begin position="941"/>
        <end position="956"/>
    </location>
</feature>
<dbReference type="Proteomes" id="UP000053095">
    <property type="component" value="Unassembled WGS sequence"/>
</dbReference>
<dbReference type="PROSITE" id="PS50195">
    <property type="entry name" value="PX"/>
    <property type="match status" value="1"/>
</dbReference>
<keyword evidence="1 3" id="KW-0728">SH3 domain</keyword>
<evidence type="ECO:0000259" key="8">
    <source>
        <dbReference type="PROSITE" id="PS51745"/>
    </source>
</evidence>
<feature type="region of interest" description="Disordered" evidence="4">
    <location>
        <begin position="925"/>
        <end position="1005"/>
    </location>
</feature>
<dbReference type="Gene3D" id="2.30.30.40">
    <property type="entry name" value="SH3 Domains"/>
    <property type="match status" value="2"/>
</dbReference>
<dbReference type="InterPro" id="IPR001452">
    <property type="entry name" value="SH3_domain"/>
</dbReference>
<gene>
    <name evidence="9" type="ORF">TCE0_018r04629</name>
</gene>
<feature type="domain" description="SH3" evidence="5">
    <location>
        <begin position="502"/>
        <end position="567"/>
    </location>
</feature>
<dbReference type="GO" id="GO:0005938">
    <property type="term" value="C:cell cortex"/>
    <property type="evidence" value="ECO:0007669"/>
    <property type="project" value="UniProtKB-ARBA"/>
</dbReference>
<dbReference type="InterPro" id="IPR000717">
    <property type="entry name" value="PCI_dom"/>
</dbReference>
<dbReference type="CDD" id="cd11879">
    <property type="entry name" value="SH3_Bem1p_2"/>
    <property type="match status" value="1"/>
</dbReference>
<dbReference type="SUPFAM" id="SSF64268">
    <property type="entry name" value="PX domain"/>
    <property type="match status" value="1"/>
</dbReference>
<dbReference type="InterPro" id="IPR045107">
    <property type="entry name" value="SAC3/GANP/THP3"/>
</dbReference>
<dbReference type="GO" id="GO:0060090">
    <property type="term" value="F:molecular adaptor activity"/>
    <property type="evidence" value="ECO:0007669"/>
    <property type="project" value="UniProtKB-ARBA"/>
</dbReference>
<feature type="domain" description="PX" evidence="6">
    <location>
        <begin position="791"/>
        <end position="911"/>
    </location>
</feature>
<feature type="domain" description="PCI" evidence="7">
    <location>
        <begin position="332"/>
        <end position="503"/>
    </location>
</feature>
<dbReference type="FunFam" id="3.10.20.90:FF:000250">
    <property type="entry name" value="Protein kinase activator Bem1"/>
    <property type="match status" value="1"/>
</dbReference>
<evidence type="ECO:0000313" key="10">
    <source>
        <dbReference type="Proteomes" id="UP000053095"/>
    </source>
</evidence>
<dbReference type="GO" id="GO:0035091">
    <property type="term" value="F:phosphatidylinositol binding"/>
    <property type="evidence" value="ECO:0007669"/>
    <property type="project" value="InterPro"/>
</dbReference>
<dbReference type="InterPro" id="IPR035549">
    <property type="entry name" value="Bem1/Scd2_SH3_2"/>
</dbReference>
<dbReference type="SMART" id="SM00666">
    <property type="entry name" value="PB1"/>
    <property type="match status" value="1"/>
</dbReference>
<dbReference type="GO" id="GO:0051130">
    <property type="term" value="P:positive regulation of cellular component organization"/>
    <property type="evidence" value="ECO:0007669"/>
    <property type="project" value="UniProtKB-ARBA"/>
</dbReference>
<feature type="compositionally biased region" description="Polar residues" evidence="4">
    <location>
        <begin position="926"/>
        <end position="940"/>
    </location>
</feature>
<dbReference type="InterPro" id="IPR036871">
    <property type="entry name" value="PX_dom_sf"/>
</dbReference>
<feature type="compositionally biased region" description="Polar residues" evidence="4">
    <location>
        <begin position="968"/>
        <end position="987"/>
    </location>
</feature>
<protein>
    <recommendedName>
        <fullName evidence="11">Protein scd2/ral3</fullName>
    </recommendedName>
</protein>
<dbReference type="SUPFAM" id="SSF50044">
    <property type="entry name" value="SH3-domain"/>
    <property type="match status" value="2"/>
</dbReference>
<dbReference type="Gene3D" id="3.10.20.90">
    <property type="entry name" value="Phosphatidylinositol 3-kinase Catalytic Subunit, Chain A, domain 1"/>
    <property type="match status" value="1"/>
</dbReference>
<dbReference type="GO" id="GO:1902494">
    <property type="term" value="C:catalytic complex"/>
    <property type="evidence" value="ECO:0007669"/>
    <property type="project" value="UniProtKB-ARBA"/>
</dbReference>
<feature type="region of interest" description="Disordered" evidence="4">
    <location>
        <begin position="568"/>
        <end position="609"/>
    </location>
</feature>
<feature type="compositionally biased region" description="Polar residues" evidence="4">
    <location>
        <begin position="994"/>
        <end position="1005"/>
    </location>
</feature>
<evidence type="ECO:0008006" key="11">
    <source>
        <dbReference type="Google" id="ProtNLM"/>
    </source>
</evidence>
<feature type="region of interest" description="Disordered" evidence="4">
    <location>
        <begin position="744"/>
        <end position="782"/>
    </location>
</feature>
<sequence length="1088" mass="122214">MAGLGFNNYYDEIRANSDSLAYTPVQARRSLASHTAQNNATTSSQQNLNTATQAASEERKRVEWPLPVRQYVQRSFDPENQIASVPRPELEKKLKQVITEAAKSESLDTVDWDSLPLPQVMIQNERNSVLTNSLVSSPWSASANVAAMKTGLAQDERSKKRKSNEFQQADGAESPPWRKANNRTQLEDRVSYTPTDKRQRVDYTSKSSSKSKASLELRKRRFGDPQSYQDSSRSESPAATAIQGPIVGRCQELEKKYFRLTSAPNPDVVRPLPILEKTLDFLKKKWRKENNYGYICDQFKSLRQDLTVQHIRNEFTVNVYEIHARIALEKGDLGEYNQCQTQLRALYAQKLGGHPMEFMAYRILYFIYTRNQTAINDALADLTPTDKSDLAVKHALDVRSALALGNYHRFFQLYLDTPNMGAYLMDMFVDRERLAALACICKTYKPDVKIRFITEELGFESDEQSARFVLEYASGELLQERDGHVRLLTGKAGRVFEDAKSQAYRVIKALYDHEPAPGNTEELAFSKGDFFHVISREDDPDWYEAANPLVPHARGLVPVSFFEVVHKNEKDRQSGGSKESPKQELHDSGYSDRSIHHERQESSTNTTKQAAFRMSVNGKGSGAMVYGVVVYDFKAERPDELEAKAGEAIIVIAQSNPEWFVAKPIGRLGGPGLIPVSFIEIRDMATGQAVPDAHEAVKRAGVPRVEEWKKMTAEYKNSSITLGKLDGMAASGMQAVSNDMERMSINGNGASYPPSQGANGQGYHSRSESRAGAYSQGYAQQAKPAQPAASNRLLAPVSASIPRYCFDHDKYWYIIEAEMEDGTHWELSRFYHDFYDFQIALLTQFEEEAGHNGKARTLPFMPGPVTHVTDAISNGRRQNLDDYIKKLLAMPPHIARCPLVCKLFAPRPGDFEIDPNAVEDTYRFSGESQQSSGHDISPTDSRQSSQARTSASAYAAPNGVPTNRAPHQRQQPSLSQQNSFASQSRTDLQIPPMNRQTSSLTQASNNSANNAMKVKVFFQDDIIAIRVPSDVNFHQLQDKLRDRLKVNHDMVVQYKDESSNDFIDMLSDHDLDLALQRNSKLTLRVSVA</sequence>
<feature type="compositionally biased region" description="Basic and acidic residues" evidence="4">
    <location>
        <begin position="185"/>
        <end position="203"/>
    </location>
</feature>
<dbReference type="FunFam" id="2.30.30.40:FF:000093">
    <property type="entry name" value="Protein kinase activator Bem1"/>
    <property type="match status" value="1"/>
</dbReference>
<dbReference type="SUPFAM" id="SSF54277">
    <property type="entry name" value="CAD &amp; PB1 domains"/>
    <property type="match status" value="1"/>
</dbReference>
<accession>A0A510NUQ7</accession>
<dbReference type="InterPro" id="IPR036028">
    <property type="entry name" value="SH3-like_dom_sf"/>
</dbReference>
<evidence type="ECO:0000259" key="7">
    <source>
        <dbReference type="PROSITE" id="PS50250"/>
    </source>
</evidence>
<dbReference type="Gene3D" id="3.30.1520.10">
    <property type="entry name" value="Phox-like domain"/>
    <property type="match status" value="1"/>
</dbReference>
<dbReference type="Gene3D" id="1.25.40.990">
    <property type="match status" value="1"/>
</dbReference>
<dbReference type="PROSITE" id="PS51745">
    <property type="entry name" value="PB1"/>
    <property type="match status" value="1"/>
</dbReference>
<dbReference type="FunFam" id="3.30.1520.10:FF:000041">
    <property type="entry name" value="Protein kinase activator Bem1"/>
    <property type="match status" value="1"/>
</dbReference>
<dbReference type="InterPro" id="IPR053793">
    <property type="entry name" value="PB1-like"/>
</dbReference>
<reference evidence="10" key="1">
    <citation type="journal article" date="2015" name="Genome Announc.">
        <title>Draft genome sequence of Talaromyces cellulolyticus strain Y-94, a source of lignocellulosic biomass-degrading enzymes.</title>
        <authorList>
            <person name="Fujii T."/>
            <person name="Koike H."/>
            <person name="Sawayama S."/>
            <person name="Yano S."/>
            <person name="Inoue H."/>
        </authorList>
    </citation>
    <scope>NUCLEOTIDE SEQUENCE [LARGE SCALE GENOMIC DNA]</scope>
    <source>
        <strain evidence="10">Y-94</strain>
    </source>
</reference>
<evidence type="ECO:0000256" key="4">
    <source>
        <dbReference type="SAM" id="MobiDB-lite"/>
    </source>
</evidence>
<dbReference type="GO" id="GO:0030427">
    <property type="term" value="C:site of polarized growth"/>
    <property type="evidence" value="ECO:0007669"/>
    <property type="project" value="UniProtKB-ARBA"/>
</dbReference>
<proteinExistence type="predicted"/>
<feature type="compositionally biased region" description="Basic and acidic residues" evidence="4">
    <location>
        <begin position="568"/>
        <end position="601"/>
    </location>
</feature>
<keyword evidence="2" id="KW-0677">Repeat</keyword>
<dbReference type="CDD" id="cd06890">
    <property type="entry name" value="PX_Bem1p"/>
    <property type="match status" value="1"/>
</dbReference>
<dbReference type="SMART" id="SM00326">
    <property type="entry name" value="SH3"/>
    <property type="match status" value="2"/>
</dbReference>
<dbReference type="Pfam" id="PF03399">
    <property type="entry name" value="SAC3_GANP"/>
    <property type="match status" value="1"/>
</dbReference>
<feature type="compositionally biased region" description="Polar residues" evidence="4">
    <location>
        <begin position="32"/>
        <end position="55"/>
    </location>
</feature>
<dbReference type="InterPro" id="IPR001683">
    <property type="entry name" value="PX_dom"/>
</dbReference>
<feature type="compositionally biased region" description="Polar residues" evidence="4">
    <location>
        <begin position="745"/>
        <end position="764"/>
    </location>
</feature>
<dbReference type="PANTHER" id="PTHR12436">
    <property type="entry name" value="80 KDA MCM3-ASSOCIATED PROTEIN"/>
    <property type="match status" value="1"/>
</dbReference>
<feature type="region of interest" description="Disordered" evidence="4">
    <location>
        <begin position="31"/>
        <end position="60"/>
    </location>
</feature>
<evidence type="ECO:0000259" key="6">
    <source>
        <dbReference type="PROSITE" id="PS50195"/>
    </source>
</evidence>
<feature type="domain" description="PB1" evidence="8">
    <location>
        <begin position="1011"/>
        <end position="1088"/>
    </location>
</feature>
<evidence type="ECO:0000256" key="3">
    <source>
        <dbReference type="PROSITE-ProRule" id="PRU00192"/>
    </source>
</evidence>
<evidence type="ECO:0000259" key="5">
    <source>
        <dbReference type="PROSITE" id="PS50002"/>
    </source>
</evidence>
<evidence type="ECO:0000256" key="1">
    <source>
        <dbReference type="ARBA" id="ARBA00022443"/>
    </source>
</evidence>
<feature type="region of interest" description="Disordered" evidence="4">
    <location>
        <begin position="150"/>
        <end position="243"/>
    </location>
</feature>
<dbReference type="SMART" id="SM00312">
    <property type="entry name" value="PX"/>
    <property type="match status" value="1"/>
</dbReference>
<dbReference type="InterPro" id="IPR000270">
    <property type="entry name" value="PB1_dom"/>
</dbReference>
<feature type="compositionally biased region" description="Low complexity" evidence="4">
    <location>
        <begin position="205"/>
        <end position="214"/>
    </location>
</feature>
<name>A0A510NUQ7_TALPI</name>
<dbReference type="FunFam" id="1.25.40.990:FF:000006">
    <property type="entry name" value="Putative SAC3/GANP domain protein"/>
    <property type="match status" value="1"/>
</dbReference>
<organism evidence="9 10">
    <name type="scientific">Talaromyces pinophilus</name>
    <name type="common">Penicillium pinophilum</name>
    <dbReference type="NCBI Taxonomy" id="128442"/>
    <lineage>
        <taxon>Eukaryota</taxon>
        <taxon>Fungi</taxon>
        <taxon>Dikarya</taxon>
        <taxon>Ascomycota</taxon>
        <taxon>Pezizomycotina</taxon>
        <taxon>Eurotiomycetes</taxon>
        <taxon>Eurotiomycetidae</taxon>
        <taxon>Eurotiales</taxon>
        <taxon>Trichocomaceae</taxon>
        <taxon>Talaromyces</taxon>
        <taxon>Talaromyces sect. Talaromyces</taxon>
    </lineage>
</organism>
<feature type="compositionally biased region" description="Low complexity" evidence="4">
    <location>
        <begin position="771"/>
        <end position="782"/>
    </location>
</feature>
<dbReference type="AlphaFoldDB" id="A0A510NUQ7"/>
<dbReference type="GO" id="GO:0005634">
    <property type="term" value="C:nucleus"/>
    <property type="evidence" value="ECO:0007669"/>
    <property type="project" value="TreeGrafter"/>
</dbReference>